<keyword evidence="1" id="KW-0732">Signal</keyword>
<evidence type="ECO:0000259" key="2">
    <source>
        <dbReference type="Pfam" id="PF00561"/>
    </source>
</evidence>
<evidence type="ECO:0000313" key="4">
    <source>
        <dbReference type="Proteomes" id="UP001163064"/>
    </source>
</evidence>
<evidence type="ECO:0000256" key="1">
    <source>
        <dbReference type="SAM" id="SignalP"/>
    </source>
</evidence>
<dbReference type="Gene3D" id="3.40.50.1820">
    <property type="entry name" value="alpha/beta hydrolase"/>
    <property type="match status" value="1"/>
</dbReference>
<feature type="chain" id="PRO_5045330230" evidence="1">
    <location>
        <begin position="30"/>
        <end position="323"/>
    </location>
</feature>
<dbReference type="Pfam" id="PF00561">
    <property type="entry name" value="Abhydrolase_1"/>
    <property type="match status" value="1"/>
</dbReference>
<evidence type="ECO:0000313" key="3">
    <source>
        <dbReference type="EMBL" id="MCX3062773.1"/>
    </source>
</evidence>
<dbReference type="PANTHER" id="PTHR32015:SF1">
    <property type="entry name" value="LIPASE"/>
    <property type="match status" value="1"/>
</dbReference>
<dbReference type="InterPro" id="IPR002918">
    <property type="entry name" value="Lipase_EstA/Esterase_EstB"/>
</dbReference>
<dbReference type="RefSeq" id="WP_266603211.1">
    <property type="nucleotide sequence ID" value="NZ_JAPHNL010000282.1"/>
</dbReference>
<feature type="signal peptide" evidence="1">
    <location>
        <begin position="1"/>
        <end position="29"/>
    </location>
</feature>
<dbReference type="InterPro" id="IPR000073">
    <property type="entry name" value="AB_hydrolase_1"/>
</dbReference>
<organism evidence="3 4">
    <name type="scientific">Streptomyces beihaiensis</name>
    <dbReference type="NCBI Taxonomy" id="2984495"/>
    <lineage>
        <taxon>Bacteria</taxon>
        <taxon>Bacillati</taxon>
        <taxon>Actinomycetota</taxon>
        <taxon>Actinomycetes</taxon>
        <taxon>Kitasatosporales</taxon>
        <taxon>Streptomycetaceae</taxon>
        <taxon>Streptomyces</taxon>
    </lineage>
</organism>
<feature type="domain" description="AB hydrolase-1" evidence="2">
    <location>
        <begin position="72"/>
        <end position="182"/>
    </location>
</feature>
<keyword evidence="4" id="KW-1185">Reference proteome</keyword>
<proteinExistence type="predicted"/>
<dbReference type="Proteomes" id="UP001163064">
    <property type="component" value="Unassembled WGS sequence"/>
</dbReference>
<sequence>MRRRIIGAFAAGALGIFGLVALGAPNATATDAQRPVEYNFTEGFLKGFFAPDTAPAGANDWSCEPTAQHPRPVVLIHGTLENMNDNWGGAAPLLADNGYCVFAFNYGGATDNSPVQATARIEDGAAKLGAFVDQVRAATGASEVDLVGHSQGGGPMPRYYLKHDPSAAGKVDKFVGITPSNHGTTLDGITEVGRALYLLEPANALLDKTAPALEEQEIGSDFNRSLDAGGDTVPGVDYTVIATEYDEVVTPYTNSYLTAGPGATVHNIRLQDACAADRADHLEAPYDPITLTYVLNALDPAHPRPVKCQTVLPLTGPIGPVQQ</sequence>
<dbReference type="EMBL" id="JAPHNL010000282">
    <property type="protein sequence ID" value="MCX3062773.1"/>
    <property type="molecule type" value="Genomic_DNA"/>
</dbReference>
<dbReference type="SUPFAM" id="SSF53474">
    <property type="entry name" value="alpha/beta-Hydrolases"/>
    <property type="match status" value="1"/>
</dbReference>
<keyword evidence="3" id="KW-0378">Hydrolase</keyword>
<reference evidence="3" key="1">
    <citation type="submission" date="2022-10" db="EMBL/GenBank/DDBJ databases">
        <title>Streptomyces beihaiensis sp. nov., a chitin degrading actinobacterium, isolated from shrimp pond soil.</title>
        <authorList>
            <person name="Xie J."/>
            <person name="Shen N."/>
        </authorList>
    </citation>
    <scope>NUCLEOTIDE SEQUENCE</scope>
    <source>
        <strain evidence="3">GXMU-J5</strain>
    </source>
</reference>
<dbReference type="InterPro" id="IPR029058">
    <property type="entry name" value="AB_hydrolase_fold"/>
</dbReference>
<accession>A0ABT3U3J7</accession>
<gene>
    <name evidence="3" type="ORF">OFY01_24045</name>
</gene>
<dbReference type="PANTHER" id="PTHR32015">
    <property type="entry name" value="FASTING INDUCED LIPASE"/>
    <property type="match status" value="1"/>
</dbReference>
<comment type="caution">
    <text evidence="3">The sequence shown here is derived from an EMBL/GenBank/DDBJ whole genome shotgun (WGS) entry which is preliminary data.</text>
</comment>
<protein>
    <submittedName>
        <fullName evidence="3">Alpha/beta fold hydrolase</fullName>
    </submittedName>
</protein>
<dbReference type="GO" id="GO:0016787">
    <property type="term" value="F:hydrolase activity"/>
    <property type="evidence" value="ECO:0007669"/>
    <property type="project" value="UniProtKB-KW"/>
</dbReference>
<name>A0ABT3U3J7_9ACTN</name>